<evidence type="ECO:0000313" key="2">
    <source>
        <dbReference type="EMBL" id="KAK7941561.1"/>
    </source>
</evidence>
<accession>A0ABR1PX26</accession>
<dbReference type="InterPro" id="IPR001447">
    <property type="entry name" value="Arylamine_N-AcTrfase"/>
</dbReference>
<dbReference type="Pfam" id="PF00797">
    <property type="entry name" value="Acetyltransf_2"/>
    <property type="match status" value="2"/>
</dbReference>
<organism evidence="2 3">
    <name type="scientific">Apiospora aurea</name>
    <dbReference type="NCBI Taxonomy" id="335848"/>
    <lineage>
        <taxon>Eukaryota</taxon>
        <taxon>Fungi</taxon>
        <taxon>Dikarya</taxon>
        <taxon>Ascomycota</taxon>
        <taxon>Pezizomycotina</taxon>
        <taxon>Sordariomycetes</taxon>
        <taxon>Xylariomycetidae</taxon>
        <taxon>Amphisphaeriales</taxon>
        <taxon>Apiosporaceae</taxon>
        <taxon>Apiospora</taxon>
    </lineage>
</organism>
<dbReference type="GeneID" id="92083232"/>
<reference evidence="2 3" key="1">
    <citation type="submission" date="2023-01" db="EMBL/GenBank/DDBJ databases">
        <title>Analysis of 21 Apiospora genomes using comparative genomics revels a genus with tremendous synthesis potential of carbohydrate active enzymes and secondary metabolites.</title>
        <authorList>
            <person name="Sorensen T."/>
        </authorList>
    </citation>
    <scope>NUCLEOTIDE SEQUENCE [LARGE SCALE GENOMIC DNA]</scope>
    <source>
        <strain evidence="2 3">CBS 24483</strain>
    </source>
</reference>
<gene>
    <name evidence="2" type="ORF">PG986_013948</name>
</gene>
<evidence type="ECO:0000256" key="1">
    <source>
        <dbReference type="ARBA" id="ARBA00006547"/>
    </source>
</evidence>
<proteinExistence type="inferred from homology"/>
<dbReference type="Gene3D" id="3.30.2140.20">
    <property type="match status" value="1"/>
</dbReference>
<sequence>MADRPTYTRAQLEQYFDRIVLPQARRVYSVSEQLGTSEERLSYLTRLVKHQVVKVPFENLSLHYSWHRTINVRPQFLFRKIVEKQQHTGFGSDEAAGEPRPWQCHRGGYCMEVNSFFHTVLRSLGYNVYLAGARVFSPETRRYGGFSHCVNIVTLLGDDGVLQKYMVDVAFGANESAQPLPLTTNLVHTQIAPAQMRLVHEAIPQHLNQDAKCWIYQQRVRADAEWTPAYCFVDFEFIPEDIAGMNLSPWKSPSSFFHQKVLAVRFTTDREALVPFAGEVGSSVEDGEAGPGSPDETAVSQGELDGAIILDHDKLKWRRNGETKLEVILKTDAERVEALRRYFGIVFDEEDLVAIKGTKGEIKS</sequence>
<dbReference type="InterPro" id="IPR038765">
    <property type="entry name" value="Papain-like_cys_pep_sf"/>
</dbReference>
<evidence type="ECO:0008006" key="4">
    <source>
        <dbReference type="Google" id="ProtNLM"/>
    </source>
</evidence>
<dbReference type="Proteomes" id="UP001391051">
    <property type="component" value="Unassembled WGS sequence"/>
</dbReference>
<dbReference type="SUPFAM" id="SSF54001">
    <property type="entry name" value="Cysteine proteinases"/>
    <property type="match status" value="1"/>
</dbReference>
<evidence type="ECO:0000313" key="3">
    <source>
        <dbReference type="Proteomes" id="UP001391051"/>
    </source>
</evidence>
<protein>
    <recommendedName>
        <fullName evidence="4">Arylamine N-acetyltransferase</fullName>
    </recommendedName>
</protein>
<dbReference type="EMBL" id="JAQQWE010000009">
    <property type="protein sequence ID" value="KAK7941561.1"/>
    <property type="molecule type" value="Genomic_DNA"/>
</dbReference>
<dbReference type="PANTHER" id="PTHR11786:SF0">
    <property type="entry name" value="ARYLAMINE N-ACETYLTRANSFERASE 4-RELATED"/>
    <property type="match status" value="1"/>
</dbReference>
<comment type="similarity">
    <text evidence="1">Belongs to the arylamine N-acetyltransferase family.</text>
</comment>
<keyword evidence="3" id="KW-1185">Reference proteome</keyword>
<dbReference type="RefSeq" id="XP_066694313.1">
    <property type="nucleotide sequence ID" value="XM_066850170.1"/>
</dbReference>
<dbReference type="InterPro" id="IPR053710">
    <property type="entry name" value="Arylamine_NAT_domain_sf"/>
</dbReference>
<dbReference type="PANTHER" id="PTHR11786">
    <property type="entry name" value="N-HYDROXYARYLAMINE O-ACETYLTRANSFERASE"/>
    <property type="match status" value="1"/>
</dbReference>
<name>A0ABR1PX26_9PEZI</name>
<comment type="caution">
    <text evidence="2">The sequence shown here is derived from an EMBL/GenBank/DDBJ whole genome shotgun (WGS) entry which is preliminary data.</text>
</comment>